<reference evidence="2 3" key="1">
    <citation type="submission" date="2021-06" db="EMBL/GenBank/DDBJ databases">
        <title>Caerostris extrusa draft genome.</title>
        <authorList>
            <person name="Kono N."/>
            <person name="Arakawa K."/>
        </authorList>
    </citation>
    <scope>NUCLEOTIDE SEQUENCE [LARGE SCALE GENOMIC DNA]</scope>
</reference>
<organism evidence="2 3">
    <name type="scientific">Caerostris extrusa</name>
    <name type="common">Bark spider</name>
    <name type="synonym">Caerostris bankana</name>
    <dbReference type="NCBI Taxonomy" id="172846"/>
    <lineage>
        <taxon>Eukaryota</taxon>
        <taxon>Metazoa</taxon>
        <taxon>Ecdysozoa</taxon>
        <taxon>Arthropoda</taxon>
        <taxon>Chelicerata</taxon>
        <taxon>Arachnida</taxon>
        <taxon>Araneae</taxon>
        <taxon>Araneomorphae</taxon>
        <taxon>Entelegynae</taxon>
        <taxon>Araneoidea</taxon>
        <taxon>Araneidae</taxon>
        <taxon>Caerostris</taxon>
    </lineage>
</organism>
<dbReference type="EMBL" id="BPLR01021023">
    <property type="protein sequence ID" value="GIX85033.1"/>
    <property type="molecule type" value="Genomic_DNA"/>
</dbReference>
<proteinExistence type="predicted"/>
<keyword evidence="3" id="KW-1185">Reference proteome</keyword>
<dbReference type="Proteomes" id="UP001054945">
    <property type="component" value="Unassembled WGS sequence"/>
</dbReference>
<feature type="compositionally biased region" description="Polar residues" evidence="1">
    <location>
        <begin position="1"/>
        <end position="11"/>
    </location>
</feature>
<name>A0AAV4NK22_CAEEX</name>
<accession>A0AAV4NK22</accession>
<gene>
    <name evidence="2" type="ORF">CEXT_258051</name>
</gene>
<sequence length="104" mass="11808">MTNLPPQTNARLRNCPPLGHAPRPLMKHYFPPRGPAGPRRWEINLSGARRTVARENRKSRRGMSLIQRFAGAVNRAFSRCPTTMGLLEDSSISQGERWIITMLQ</sequence>
<dbReference type="AlphaFoldDB" id="A0AAV4NK22"/>
<feature type="region of interest" description="Disordered" evidence="1">
    <location>
        <begin position="1"/>
        <end position="41"/>
    </location>
</feature>
<evidence type="ECO:0000313" key="3">
    <source>
        <dbReference type="Proteomes" id="UP001054945"/>
    </source>
</evidence>
<evidence type="ECO:0000256" key="1">
    <source>
        <dbReference type="SAM" id="MobiDB-lite"/>
    </source>
</evidence>
<comment type="caution">
    <text evidence="2">The sequence shown here is derived from an EMBL/GenBank/DDBJ whole genome shotgun (WGS) entry which is preliminary data.</text>
</comment>
<evidence type="ECO:0000313" key="2">
    <source>
        <dbReference type="EMBL" id="GIX85033.1"/>
    </source>
</evidence>
<protein>
    <submittedName>
        <fullName evidence="2">Uncharacterized protein</fullName>
    </submittedName>
</protein>